<dbReference type="PANTHER" id="PTHR13318">
    <property type="entry name" value="PARTNER OF PAIRED, ISOFORM B-RELATED"/>
    <property type="match status" value="1"/>
</dbReference>
<dbReference type="InterPro" id="IPR036047">
    <property type="entry name" value="F-box-like_dom_sf"/>
</dbReference>
<accession>A0A8D8EUW7</accession>
<evidence type="ECO:0000256" key="3">
    <source>
        <dbReference type="ARBA" id="ARBA00022833"/>
    </source>
</evidence>
<dbReference type="Gene3D" id="3.80.10.10">
    <property type="entry name" value="Ribonuclease Inhibitor"/>
    <property type="match status" value="2"/>
</dbReference>
<dbReference type="PROSITE" id="PS50181">
    <property type="entry name" value="FBOX"/>
    <property type="match status" value="1"/>
</dbReference>
<dbReference type="PROSITE" id="PS01359">
    <property type="entry name" value="ZF_PHD_1"/>
    <property type="match status" value="1"/>
</dbReference>
<evidence type="ECO:0000313" key="5">
    <source>
        <dbReference type="EMBL" id="CAG6446594.1"/>
    </source>
</evidence>
<protein>
    <submittedName>
        <fullName evidence="5">(northern house mosquito) hypothetical protein</fullName>
    </submittedName>
</protein>
<dbReference type="CDD" id="cd09917">
    <property type="entry name" value="F-box_SF"/>
    <property type="match status" value="1"/>
</dbReference>
<evidence type="ECO:0000256" key="1">
    <source>
        <dbReference type="ARBA" id="ARBA00022723"/>
    </source>
</evidence>
<proteinExistence type="predicted"/>
<keyword evidence="1" id="KW-0479">Metal-binding</keyword>
<evidence type="ECO:0000259" key="4">
    <source>
        <dbReference type="PROSITE" id="PS50181"/>
    </source>
</evidence>
<dbReference type="InterPro" id="IPR013083">
    <property type="entry name" value="Znf_RING/FYVE/PHD"/>
</dbReference>
<dbReference type="InterPro" id="IPR011011">
    <property type="entry name" value="Znf_FYVE_PHD"/>
</dbReference>
<dbReference type="SUPFAM" id="SSF57903">
    <property type="entry name" value="FYVE/PHD zinc finger"/>
    <property type="match status" value="1"/>
</dbReference>
<dbReference type="InterPro" id="IPR019786">
    <property type="entry name" value="Zinc_finger_PHD-type_CS"/>
</dbReference>
<dbReference type="Gene3D" id="1.20.1280.50">
    <property type="match status" value="1"/>
</dbReference>
<dbReference type="AlphaFoldDB" id="A0A8D8EUW7"/>
<dbReference type="GO" id="GO:0008270">
    <property type="term" value="F:zinc ion binding"/>
    <property type="evidence" value="ECO:0007669"/>
    <property type="project" value="UniProtKB-KW"/>
</dbReference>
<name>A0A8D8EUW7_CULPI</name>
<dbReference type="InterPro" id="IPR032675">
    <property type="entry name" value="LRR_dom_sf"/>
</dbReference>
<dbReference type="InterPro" id="IPR001965">
    <property type="entry name" value="Znf_PHD"/>
</dbReference>
<reference evidence="5" key="1">
    <citation type="submission" date="2021-05" db="EMBL/GenBank/DDBJ databases">
        <authorList>
            <person name="Alioto T."/>
            <person name="Alioto T."/>
            <person name="Gomez Garrido J."/>
        </authorList>
    </citation>
    <scope>NUCLEOTIDE SEQUENCE</scope>
</reference>
<dbReference type="GO" id="GO:0019005">
    <property type="term" value="C:SCF ubiquitin ligase complex"/>
    <property type="evidence" value="ECO:0007669"/>
    <property type="project" value="TreeGrafter"/>
</dbReference>
<dbReference type="Gene3D" id="3.30.40.10">
    <property type="entry name" value="Zinc/RING finger domain, C3HC4 (zinc finger)"/>
    <property type="match status" value="1"/>
</dbReference>
<sequence>MEHCEICNQSAAPGRTGIVCSGTSCGGRIFHAKCVNLAGPVLEALTGGSNLGLFWFCERCRRHPERRVLGERNRHQELTAFRVSAVLLQIQFWWIFLKRFIVSLAIRLRCLVRGEKELPLLPAKIWQSVFRHLEEADLLRVRATCRSWQDMLEGCSALREKFLPQFPKGVLIDGNYTPQFLFPAASNIFFGNARIFEVGSWWARIGPGLTEINFCECKCVLGALLTMLRETPNLKETSWNDVMLDTVEGCSEVDFRLTLMEKFVFKGDRDAKVLSVMEKLCPNLKILLINSDDLSDDDMRRAVSFVTSVQKTLETLQITVTDNAMKQLLKLDRLRLKQFVLDGDEITDKSVAVDLCRQIPSIKYLHLQSGFALRGSDLKKLGESLPNLECFSTHFPQQMQILPTFLAHFPTSLRQLALVGDNEERHTIEFTAANVGQGFPHLTHLALHEIILPGDSLQQLTAKSPHLTSLTLETVDIRDWPALYAAFAKLPSLESVQLALVDTLIFVTGSGNLFNELPNVKFLKLNCCDFETEELAALLGVMPNLEQLKLFNMIEIVNDDVVGMICRKFKRLSELKIVGCLLTPAQERMIYAELGGALRSLFISEDRNNCD</sequence>
<evidence type="ECO:0000256" key="2">
    <source>
        <dbReference type="ARBA" id="ARBA00022771"/>
    </source>
</evidence>
<dbReference type="SUPFAM" id="SSF81383">
    <property type="entry name" value="F-box domain"/>
    <property type="match status" value="1"/>
</dbReference>
<dbReference type="InterPro" id="IPR001810">
    <property type="entry name" value="F-box_dom"/>
</dbReference>
<dbReference type="SUPFAM" id="SSF52047">
    <property type="entry name" value="RNI-like"/>
    <property type="match status" value="1"/>
</dbReference>
<organism evidence="5">
    <name type="scientific">Culex pipiens</name>
    <name type="common">House mosquito</name>
    <dbReference type="NCBI Taxonomy" id="7175"/>
    <lineage>
        <taxon>Eukaryota</taxon>
        <taxon>Metazoa</taxon>
        <taxon>Ecdysozoa</taxon>
        <taxon>Arthropoda</taxon>
        <taxon>Hexapoda</taxon>
        <taxon>Insecta</taxon>
        <taxon>Pterygota</taxon>
        <taxon>Neoptera</taxon>
        <taxon>Endopterygota</taxon>
        <taxon>Diptera</taxon>
        <taxon>Nematocera</taxon>
        <taxon>Culicoidea</taxon>
        <taxon>Culicidae</taxon>
        <taxon>Culicinae</taxon>
        <taxon>Culicini</taxon>
        <taxon>Culex</taxon>
        <taxon>Culex</taxon>
    </lineage>
</organism>
<dbReference type="Pfam" id="PF24758">
    <property type="entry name" value="LRR_At5g56370"/>
    <property type="match status" value="1"/>
</dbReference>
<dbReference type="GO" id="GO:0031146">
    <property type="term" value="P:SCF-dependent proteasomal ubiquitin-dependent protein catabolic process"/>
    <property type="evidence" value="ECO:0007669"/>
    <property type="project" value="TreeGrafter"/>
</dbReference>
<dbReference type="SMART" id="SM00256">
    <property type="entry name" value="FBOX"/>
    <property type="match status" value="1"/>
</dbReference>
<keyword evidence="2" id="KW-0863">Zinc-finger</keyword>
<dbReference type="Pfam" id="PF12937">
    <property type="entry name" value="F-box-like"/>
    <property type="match status" value="1"/>
</dbReference>
<dbReference type="InterPro" id="IPR055411">
    <property type="entry name" value="LRR_FXL15/At3g58940/PEG3-like"/>
</dbReference>
<dbReference type="SMART" id="SM00249">
    <property type="entry name" value="PHD"/>
    <property type="match status" value="1"/>
</dbReference>
<keyword evidence="3" id="KW-0862">Zinc</keyword>
<feature type="domain" description="F-box" evidence="4">
    <location>
        <begin position="115"/>
        <end position="162"/>
    </location>
</feature>
<dbReference type="EMBL" id="HBUE01007258">
    <property type="protein sequence ID" value="CAG6446594.1"/>
    <property type="molecule type" value="Transcribed_RNA"/>
</dbReference>